<dbReference type="EMBL" id="DF933813">
    <property type="protein sequence ID" value="GAM35746.1"/>
    <property type="molecule type" value="Genomic_DNA"/>
</dbReference>
<sequence length="884" mass="98449">MDSLGLLATIPIFSRPPARWPEPELSTERYRGIKKGKLHCWDATGPARDAFEAIKQHISGHLDSAGIKVPSSSIIMFDIFMIGKSQTTARPYIMFSCKHRESRKAAVIAIKESNILNQCPPGIGVGDWDYPPHLKNLQQLAFSAVNPDDSIDTSQTDEVDTDFYNCRVHPLVDPQLRRIRVLRLTTRRDSAKDGHPCMATIGCIIEIHGKNFYLVPAHIFNATTPKVTSKETNILSVDSECDLDDFNSDNESLSGAQDEADFMSRYSASPSSSDGEEHWDTDDGNTISDGESIQGFDEWSQHSPRIGMTSDEPSASVNGMELCSIGHLAFSMNKPPQLSSHNLDYCLIEIDDGEKLLTDMPVLSPDTIGQLNCKSVSVVAATGSGNVLKGILSTQSSYIRLPNATKYISVLSVQFEASLQSGDCGSIVRDANTGKMYGHLVAGDLDSQIAFIVQATDVLDDAMAKFSGPETASAGHKALPSSENSSSVHASLAAIALLLLHYSVSRSYLETMNSTPRTCPPKIWNAEFLTDRNFKEGKPYVRLKSNTESEFGGIENFMQDSEESLPSNQVEEVVQFCQGVCPDDLKSSLAAAARHRRAWLDDRAYSPETGSGVPRKYTGNPLTPSQLYQLLQAQRYNDAVMPDTDRRLMYITKMNPHYVLAVTETTPWYEVESLRDALWKHLAFQMSIEVKVLGNKFPIFHLEIHLPYFSLRKAPPERHSQKADNGRNWTDLSFLKPKKDDLQHYGLYEAHTSVVIVGSDNHRWDGYCFTFDDEEDLLDEDSDADPISWNGQRCSNSTGNNEIVTGLTAAVASPIVIAATLYSMPDVVKLNPKSFFVVIITSVALMRFLVFIRVFLEWWPAINPFRQRWRRLNDKLKSETGWNV</sequence>
<organism evidence="2 3">
    <name type="scientific">Talaromyces pinophilus</name>
    <name type="common">Penicillium pinophilum</name>
    <dbReference type="NCBI Taxonomy" id="128442"/>
    <lineage>
        <taxon>Eukaryota</taxon>
        <taxon>Fungi</taxon>
        <taxon>Dikarya</taxon>
        <taxon>Ascomycota</taxon>
        <taxon>Pezizomycotina</taxon>
        <taxon>Eurotiomycetes</taxon>
        <taxon>Eurotiomycetidae</taxon>
        <taxon>Eurotiales</taxon>
        <taxon>Trichocomaceae</taxon>
        <taxon>Talaromyces</taxon>
        <taxon>Talaromyces sect. Talaromyces</taxon>
    </lineage>
</organism>
<feature type="transmembrane region" description="Helical" evidence="1">
    <location>
        <begin position="803"/>
        <end position="823"/>
    </location>
</feature>
<keyword evidence="1" id="KW-0812">Transmembrane</keyword>
<dbReference type="Proteomes" id="UP000053095">
    <property type="component" value="Unassembled WGS sequence"/>
</dbReference>
<comment type="caution">
    <text evidence="2">The sequence shown here is derived from an EMBL/GenBank/DDBJ whole genome shotgun (WGS) entry which is preliminary data.</text>
</comment>
<feature type="transmembrane region" description="Helical" evidence="1">
    <location>
        <begin position="835"/>
        <end position="856"/>
    </location>
</feature>
<evidence type="ECO:0000313" key="3">
    <source>
        <dbReference type="Proteomes" id="UP000053095"/>
    </source>
</evidence>
<evidence type="ECO:0000256" key="1">
    <source>
        <dbReference type="SAM" id="Phobius"/>
    </source>
</evidence>
<proteinExistence type="predicted"/>
<keyword evidence="3" id="KW-1185">Reference proteome</keyword>
<dbReference type="AlphaFoldDB" id="A0A6V8H4N4"/>
<keyword evidence="1" id="KW-0472">Membrane</keyword>
<reference evidence="3" key="1">
    <citation type="journal article" date="2015" name="Genome Announc.">
        <title>Draft genome sequence of Talaromyces cellulolyticus strain Y-94, a source of lignocellulosic biomass-degrading enzymes.</title>
        <authorList>
            <person name="Fujii T."/>
            <person name="Koike H."/>
            <person name="Sawayama S."/>
            <person name="Yano S."/>
            <person name="Inoue H."/>
        </authorList>
    </citation>
    <scope>NUCLEOTIDE SEQUENCE [LARGE SCALE GENOMIC DNA]</scope>
    <source>
        <strain evidence="3">Y-94</strain>
    </source>
</reference>
<name>A0A6V8H4N4_TALPI</name>
<evidence type="ECO:0000313" key="2">
    <source>
        <dbReference type="EMBL" id="GAM35746.1"/>
    </source>
</evidence>
<gene>
    <name evidence="2" type="ORF">TCE0_017f04308</name>
</gene>
<protein>
    <submittedName>
        <fullName evidence="2">Uncharacterized protein</fullName>
    </submittedName>
</protein>
<accession>A0A6V8H4N4</accession>
<keyword evidence="1" id="KW-1133">Transmembrane helix</keyword>